<organism evidence="1 2">
    <name type="scientific">Rattus norvegicus</name>
    <name type="common">Rat</name>
    <dbReference type="NCBI Taxonomy" id="10116"/>
    <lineage>
        <taxon>Eukaryota</taxon>
        <taxon>Metazoa</taxon>
        <taxon>Chordata</taxon>
        <taxon>Craniata</taxon>
        <taxon>Vertebrata</taxon>
        <taxon>Euteleostomi</taxon>
        <taxon>Mammalia</taxon>
        <taxon>Eutheria</taxon>
        <taxon>Euarchontoglires</taxon>
        <taxon>Glires</taxon>
        <taxon>Rodentia</taxon>
        <taxon>Myomorpha</taxon>
        <taxon>Muroidea</taxon>
        <taxon>Muridae</taxon>
        <taxon>Murinae</taxon>
        <taxon>Rattus</taxon>
    </lineage>
</organism>
<name>A6J3I9_RAT</name>
<dbReference type="Proteomes" id="UP000234681">
    <property type="component" value="Chromosome 18"/>
</dbReference>
<evidence type="ECO:0000313" key="1">
    <source>
        <dbReference type="EMBL" id="EDL76471.1"/>
    </source>
</evidence>
<protein>
    <submittedName>
        <fullName evidence="1">RCG49452</fullName>
    </submittedName>
</protein>
<gene>
    <name evidence="1" type="ORF">rCG_49452</name>
</gene>
<reference evidence="2" key="1">
    <citation type="submission" date="2005-09" db="EMBL/GenBank/DDBJ databases">
        <authorList>
            <person name="Mural R.J."/>
            <person name="Li P.W."/>
            <person name="Adams M.D."/>
            <person name="Amanatides P.G."/>
            <person name="Baden-Tillson H."/>
            <person name="Barnstead M."/>
            <person name="Chin S.H."/>
            <person name="Dew I."/>
            <person name="Evans C.A."/>
            <person name="Ferriera S."/>
            <person name="Flanigan M."/>
            <person name="Fosler C."/>
            <person name="Glodek A."/>
            <person name="Gu Z."/>
            <person name="Holt R.A."/>
            <person name="Jennings D."/>
            <person name="Kraft C.L."/>
            <person name="Lu F."/>
            <person name="Nguyen T."/>
            <person name="Nusskern D.R."/>
            <person name="Pfannkoch C.M."/>
            <person name="Sitter C."/>
            <person name="Sutton G.G."/>
            <person name="Venter J.C."/>
            <person name="Wang Z."/>
            <person name="Woodage T."/>
            <person name="Zheng X.H."/>
            <person name="Zhong F."/>
        </authorList>
    </citation>
    <scope>NUCLEOTIDE SEQUENCE [LARGE SCALE GENOMIC DNA]</scope>
    <source>
        <strain>BN</strain>
        <strain evidence="2">Sprague-Dawley</strain>
    </source>
</reference>
<dbReference type="EMBL" id="CH473974">
    <property type="protein sequence ID" value="EDL76471.1"/>
    <property type="molecule type" value="Genomic_DNA"/>
</dbReference>
<evidence type="ECO:0000313" key="2">
    <source>
        <dbReference type="Proteomes" id="UP000234681"/>
    </source>
</evidence>
<dbReference type="AlphaFoldDB" id="A6J3I9"/>
<sequence length="21" mass="2476">MMFVSVGRKELPYTALYQNEV</sequence>
<proteinExistence type="predicted"/>
<accession>A6J3I9</accession>